<dbReference type="Gene3D" id="3.30.70.100">
    <property type="match status" value="1"/>
</dbReference>
<keyword evidence="7" id="KW-1185">Reference proteome</keyword>
<dbReference type="PROSITE" id="PS50846">
    <property type="entry name" value="HMA_2"/>
    <property type="match status" value="1"/>
</dbReference>
<dbReference type="InterPro" id="IPR006121">
    <property type="entry name" value="HMA_dom"/>
</dbReference>
<evidence type="ECO:0000256" key="1">
    <source>
        <dbReference type="ARBA" id="ARBA00022481"/>
    </source>
</evidence>
<reference evidence="7" key="1">
    <citation type="journal article" date="2019" name="Database">
        <title>The radish genome database (RadishGD): an integrated information resource for radish genomics.</title>
        <authorList>
            <person name="Yu H.J."/>
            <person name="Baek S."/>
            <person name="Lee Y.J."/>
            <person name="Cho A."/>
            <person name="Mun J.H."/>
        </authorList>
    </citation>
    <scope>NUCLEOTIDE SEQUENCE [LARGE SCALE GENOMIC DNA]</scope>
    <source>
        <strain evidence="7">cv. WK10039</strain>
    </source>
</reference>
<dbReference type="KEGG" id="rsz:108837817"/>
<keyword evidence="2" id="KW-0479">Metal-binding</keyword>
<evidence type="ECO:0000313" key="8">
    <source>
        <dbReference type="RefSeq" id="XP_018466331.1"/>
    </source>
</evidence>
<dbReference type="GeneID" id="108837817"/>
<evidence type="ECO:0000256" key="5">
    <source>
        <dbReference type="ARBA" id="ARBA00024045"/>
    </source>
</evidence>
<organism evidence="7 8">
    <name type="scientific">Raphanus sativus</name>
    <name type="common">Radish</name>
    <name type="synonym">Raphanus raphanistrum var. sativus</name>
    <dbReference type="NCBI Taxonomy" id="3726"/>
    <lineage>
        <taxon>Eukaryota</taxon>
        <taxon>Viridiplantae</taxon>
        <taxon>Streptophyta</taxon>
        <taxon>Embryophyta</taxon>
        <taxon>Tracheophyta</taxon>
        <taxon>Spermatophyta</taxon>
        <taxon>Magnoliopsida</taxon>
        <taxon>eudicotyledons</taxon>
        <taxon>Gunneridae</taxon>
        <taxon>Pentapetalae</taxon>
        <taxon>rosids</taxon>
        <taxon>malvids</taxon>
        <taxon>Brassicales</taxon>
        <taxon>Brassicaceae</taxon>
        <taxon>Brassiceae</taxon>
        <taxon>Raphanus</taxon>
    </lineage>
</organism>
<dbReference type="PANTHER" id="PTHR45811:SF48">
    <property type="entry name" value="HMA DOMAIN-CONTAINING PROTEIN"/>
    <property type="match status" value="1"/>
</dbReference>
<sequence>MTAQKSVLQLSVHEERIRRKAWTTVSKFSGVTSIAMDDKTGKMTVEGEVDVSKLVKKLRKICTADIVTVEVVKPPEKKEEKKEPEKPKQPEVVVNPFTYWTNQYQYHPASYASSYYPPCGYSRVVVEEPRPCVIM</sequence>
<dbReference type="RefSeq" id="XP_018466331.1">
    <property type="nucleotide sequence ID" value="XM_018610829.2"/>
</dbReference>
<evidence type="ECO:0000259" key="6">
    <source>
        <dbReference type="PROSITE" id="PS50846"/>
    </source>
</evidence>
<evidence type="ECO:0000256" key="3">
    <source>
        <dbReference type="ARBA" id="ARBA00023288"/>
    </source>
</evidence>
<dbReference type="PANTHER" id="PTHR45811">
    <property type="entry name" value="COPPER TRANSPORT PROTEIN FAMILY-RELATED"/>
    <property type="match status" value="1"/>
</dbReference>
<dbReference type="GO" id="GO:0046872">
    <property type="term" value="F:metal ion binding"/>
    <property type="evidence" value="ECO:0007669"/>
    <property type="project" value="UniProtKB-KW"/>
</dbReference>
<accession>A0A6J0M3V6</accession>
<gene>
    <name evidence="8" type="primary">LOC108837817</name>
</gene>
<dbReference type="Pfam" id="PF00403">
    <property type="entry name" value="HMA"/>
    <property type="match status" value="1"/>
</dbReference>
<name>A0A6J0M3V6_RAPSA</name>
<comment type="similarity">
    <text evidence="5">Belongs to the HIPP family.</text>
</comment>
<keyword evidence="4" id="KW-0636">Prenylation</keyword>
<dbReference type="AlphaFoldDB" id="A0A6J0M3V6"/>
<evidence type="ECO:0000256" key="4">
    <source>
        <dbReference type="ARBA" id="ARBA00023289"/>
    </source>
</evidence>
<proteinExistence type="inferred from homology"/>
<feature type="domain" description="HMA" evidence="6">
    <location>
        <begin position="3"/>
        <end position="70"/>
    </location>
</feature>
<evidence type="ECO:0000256" key="2">
    <source>
        <dbReference type="ARBA" id="ARBA00022723"/>
    </source>
</evidence>
<protein>
    <submittedName>
        <fullName evidence="8">Heavy metal-associated isoprenylated plant protein 13-like</fullName>
    </submittedName>
</protein>
<evidence type="ECO:0000313" key="7">
    <source>
        <dbReference type="Proteomes" id="UP000504610"/>
    </source>
</evidence>
<dbReference type="InterPro" id="IPR051863">
    <property type="entry name" value="HIPP"/>
</dbReference>
<reference evidence="8" key="2">
    <citation type="submission" date="2025-08" db="UniProtKB">
        <authorList>
            <consortium name="RefSeq"/>
        </authorList>
    </citation>
    <scope>IDENTIFICATION</scope>
    <source>
        <tissue evidence="8">Leaf</tissue>
    </source>
</reference>
<keyword evidence="3" id="KW-0449">Lipoprotein</keyword>
<dbReference type="OrthoDB" id="1923658at2759"/>
<keyword evidence="1" id="KW-0488">Methylation</keyword>
<dbReference type="Proteomes" id="UP000504610">
    <property type="component" value="Chromosome 3"/>
</dbReference>